<feature type="region of interest" description="Disordered" evidence="5">
    <location>
        <begin position="158"/>
        <end position="201"/>
    </location>
</feature>
<comment type="subcellular location">
    <subcellularLocation>
        <location evidence="3 4">Nucleus</location>
    </subcellularLocation>
</comment>
<dbReference type="AlphaFoldDB" id="A0A167PX10"/>
<dbReference type="Pfam" id="PF00046">
    <property type="entry name" value="Homeodomain"/>
    <property type="match status" value="1"/>
</dbReference>
<evidence type="ECO:0000313" key="7">
    <source>
        <dbReference type="EMBL" id="KZO99206.1"/>
    </source>
</evidence>
<organism evidence="7 8">
    <name type="scientific">Calocera viscosa (strain TUFC12733)</name>
    <dbReference type="NCBI Taxonomy" id="1330018"/>
    <lineage>
        <taxon>Eukaryota</taxon>
        <taxon>Fungi</taxon>
        <taxon>Dikarya</taxon>
        <taxon>Basidiomycota</taxon>
        <taxon>Agaricomycotina</taxon>
        <taxon>Dacrymycetes</taxon>
        <taxon>Dacrymycetales</taxon>
        <taxon>Dacrymycetaceae</taxon>
        <taxon>Calocera</taxon>
    </lineage>
</organism>
<feature type="compositionally biased region" description="Basic and acidic residues" evidence="5">
    <location>
        <begin position="419"/>
        <end position="429"/>
    </location>
</feature>
<dbReference type="Proteomes" id="UP000076738">
    <property type="component" value="Unassembled WGS sequence"/>
</dbReference>
<dbReference type="InterPro" id="IPR009057">
    <property type="entry name" value="Homeodomain-like_sf"/>
</dbReference>
<keyword evidence="8" id="KW-1185">Reference proteome</keyword>
<dbReference type="PANTHER" id="PTHR24324">
    <property type="entry name" value="HOMEOBOX PROTEIN HHEX"/>
    <property type="match status" value="1"/>
</dbReference>
<evidence type="ECO:0000313" key="8">
    <source>
        <dbReference type="Proteomes" id="UP000076738"/>
    </source>
</evidence>
<feature type="compositionally biased region" description="Acidic residues" evidence="5">
    <location>
        <begin position="92"/>
        <end position="102"/>
    </location>
</feature>
<feature type="region of interest" description="Disordered" evidence="5">
    <location>
        <begin position="240"/>
        <end position="268"/>
    </location>
</feature>
<dbReference type="InterPro" id="IPR051000">
    <property type="entry name" value="Homeobox_DNA-bind_prot"/>
</dbReference>
<dbReference type="SUPFAM" id="SSF46689">
    <property type="entry name" value="Homeodomain-like"/>
    <property type="match status" value="1"/>
</dbReference>
<feature type="region of interest" description="Disordered" evidence="5">
    <location>
        <begin position="304"/>
        <end position="345"/>
    </location>
</feature>
<dbReference type="InterPro" id="IPR001356">
    <property type="entry name" value="HD"/>
</dbReference>
<dbReference type="SMART" id="SM00389">
    <property type="entry name" value="HOX"/>
    <property type="match status" value="1"/>
</dbReference>
<dbReference type="CDD" id="cd00086">
    <property type="entry name" value="homeodomain"/>
    <property type="match status" value="1"/>
</dbReference>
<dbReference type="GO" id="GO:0000978">
    <property type="term" value="F:RNA polymerase II cis-regulatory region sequence-specific DNA binding"/>
    <property type="evidence" value="ECO:0007669"/>
    <property type="project" value="TreeGrafter"/>
</dbReference>
<dbReference type="GO" id="GO:0030154">
    <property type="term" value="P:cell differentiation"/>
    <property type="evidence" value="ECO:0007669"/>
    <property type="project" value="TreeGrafter"/>
</dbReference>
<keyword evidence="1 3" id="KW-0238">DNA-binding</keyword>
<feature type="compositionally biased region" description="Pro residues" evidence="5">
    <location>
        <begin position="18"/>
        <end position="28"/>
    </location>
</feature>
<feature type="region of interest" description="Disordered" evidence="5">
    <location>
        <begin position="1"/>
        <end position="119"/>
    </location>
</feature>
<dbReference type="EMBL" id="KV417273">
    <property type="protein sequence ID" value="KZO99206.1"/>
    <property type="molecule type" value="Genomic_DNA"/>
</dbReference>
<evidence type="ECO:0000256" key="3">
    <source>
        <dbReference type="PROSITE-ProRule" id="PRU00108"/>
    </source>
</evidence>
<feature type="compositionally biased region" description="Low complexity" evidence="5">
    <location>
        <begin position="247"/>
        <end position="259"/>
    </location>
</feature>
<feature type="compositionally biased region" description="Polar residues" evidence="5">
    <location>
        <begin position="438"/>
        <end position="448"/>
    </location>
</feature>
<feature type="region of interest" description="Disordered" evidence="5">
    <location>
        <begin position="358"/>
        <end position="448"/>
    </location>
</feature>
<dbReference type="PROSITE" id="PS50071">
    <property type="entry name" value="HOMEOBOX_2"/>
    <property type="match status" value="1"/>
</dbReference>
<accession>A0A167PX10</accession>
<proteinExistence type="predicted"/>
<dbReference type="STRING" id="1330018.A0A167PX10"/>
<feature type="compositionally biased region" description="Low complexity" evidence="5">
    <location>
        <begin position="49"/>
        <end position="80"/>
    </location>
</feature>
<evidence type="ECO:0000259" key="6">
    <source>
        <dbReference type="PROSITE" id="PS50071"/>
    </source>
</evidence>
<evidence type="ECO:0000256" key="2">
    <source>
        <dbReference type="ARBA" id="ARBA00023155"/>
    </source>
</evidence>
<protein>
    <recommendedName>
        <fullName evidence="6">Homeobox domain-containing protein</fullName>
    </recommendedName>
</protein>
<dbReference type="GO" id="GO:0006357">
    <property type="term" value="P:regulation of transcription by RNA polymerase II"/>
    <property type="evidence" value="ECO:0007669"/>
    <property type="project" value="TreeGrafter"/>
</dbReference>
<reference evidence="7 8" key="1">
    <citation type="journal article" date="2016" name="Mol. Biol. Evol.">
        <title>Comparative Genomics of Early-Diverging Mushroom-Forming Fungi Provides Insights into the Origins of Lignocellulose Decay Capabilities.</title>
        <authorList>
            <person name="Nagy L.G."/>
            <person name="Riley R."/>
            <person name="Tritt A."/>
            <person name="Adam C."/>
            <person name="Daum C."/>
            <person name="Floudas D."/>
            <person name="Sun H."/>
            <person name="Yadav J.S."/>
            <person name="Pangilinan J."/>
            <person name="Larsson K.H."/>
            <person name="Matsuura K."/>
            <person name="Barry K."/>
            <person name="Labutti K."/>
            <person name="Kuo R."/>
            <person name="Ohm R.A."/>
            <person name="Bhattacharya S.S."/>
            <person name="Shirouzu T."/>
            <person name="Yoshinaga Y."/>
            <person name="Martin F.M."/>
            <person name="Grigoriev I.V."/>
            <person name="Hibbett D.S."/>
        </authorList>
    </citation>
    <scope>NUCLEOTIDE SEQUENCE [LARGE SCALE GENOMIC DNA]</scope>
    <source>
        <strain evidence="7 8">TUFC12733</strain>
    </source>
</reference>
<dbReference type="OrthoDB" id="6159439at2759"/>
<dbReference type="GO" id="GO:0005634">
    <property type="term" value="C:nucleus"/>
    <property type="evidence" value="ECO:0007669"/>
    <property type="project" value="UniProtKB-SubCell"/>
</dbReference>
<feature type="compositionally biased region" description="Basic and acidic residues" evidence="5">
    <location>
        <begin position="38"/>
        <end position="48"/>
    </location>
</feature>
<evidence type="ECO:0000256" key="5">
    <source>
        <dbReference type="SAM" id="MobiDB-lite"/>
    </source>
</evidence>
<feature type="compositionally biased region" description="Low complexity" evidence="5">
    <location>
        <begin position="1"/>
        <end position="17"/>
    </location>
</feature>
<feature type="domain" description="Homeobox" evidence="6">
    <location>
        <begin position="109"/>
        <end position="169"/>
    </location>
</feature>
<name>A0A167PX10_CALVF</name>
<keyword evidence="2 3" id="KW-0371">Homeobox</keyword>
<feature type="DNA-binding region" description="Homeobox" evidence="3">
    <location>
        <begin position="111"/>
        <end position="170"/>
    </location>
</feature>
<keyword evidence="3 4" id="KW-0539">Nucleus</keyword>
<dbReference type="Gene3D" id="1.10.10.60">
    <property type="entry name" value="Homeodomain-like"/>
    <property type="match status" value="1"/>
</dbReference>
<sequence>MPSLQLLTALAPASSSPSPTPTPTPTTPYPSSTASDMHPSELYHDPRSRSPTPDSRSPSSPSSHSISPYPNYSHSRSPYPDHSPYPSPYPELDADADPEDPSEFGFSQPDDIKRRRRTTPEELAVLESEYGRCTLPDAKNRVRIGGLTNMSARSVQIWFQNKRQTDKRKAQGLTRRPPRRVPVSSAPTSLQPAPTDADDLRRRRKTLEQAALAAQRRGPGPAEPIEMNAALAIARMHSAPFHPHQPHPQGQQRRPLGQLNPNTLHPPPQMMRYTSAQQLPASFRSSIRAEPPALVRAYSLPNQGINLPHAAHPQPQPQQQEKQQQRDDPLWTRMLSSPSSSPYVAPFMRKRSLDSVPTLASNGMHSAPFPAAKRQRLSPAPHALEEEEGSDDEPLSASGTDHTDRTEGTESVASLDAESADHEHEHEQEQEPELSFDGSVSSQSSELLTPDTSITLDLLSPSMGSSLDLGRKLKDAKAHGAMAVLEKKMVGKTLVKEEDLPRDWEKEAAELLCFMASGKGEGRV</sequence>
<evidence type="ECO:0000256" key="4">
    <source>
        <dbReference type="RuleBase" id="RU000682"/>
    </source>
</evidence>
<dbReference type="PANTHER" id="PTHR24324:SF9">
    <property type="entry name" value="HOMEOBOX DOMAIN-CONTAINING PROTEIN"/>
    <property type="match status" value="1"/>
</dbReference>
<evidence type="ECO:0000256" key="1">
    <source>
        <dbReference type="ARBA" id="ARBA00023125"/>
    </source>
</evidence>
<gene>
    <name evidence="7" type="ORF">CALVIDRAFT_525688</name>
</gene>
<feature type="compositionally biased region" description="Acidic residues" evidence="5">
    <location>
        <begin position="385"/>
        <end position="394"/>
    </location>
</feature>